<dbReference type="RefSeq" id="WP_162167132.1">
    <property type="nucleotide sequence ID" value="NZ_WLYG01000003.1"/>
</dbReference>
<name>A0A5L4L4L8_CAMFE</name>
<dbReference type="GO" id="GO:0009055">
    <property type="term" value="F:electron transfer activity"/>
    <property type="evidence" value="ECO:0007669"/>
    <property type="project" value="InterPro"/>
</dbReference>
<dbReference type="AlphaFoldDB" id="A0A5L4L4L8"/>
<dbReference type="InterPro" id="IPR036909">
    <property type="entry name" value="Cyt_c-like_dom_sf"/>
</dbReference>
<dbReference type="SUPFAM" id="SSF46626">
    <property type="entry name" value="Cytochrome c"/>
    <property type="match status" value="1"/>
</dbReference>
<dbReference type="InterPro" id="IPR018588">
    <property type="entry name" value="Dihaem_cytochrome-c"/>
</dbReference>
<accession>A0A5L4L4L8</accession>
<dbReference type="EMBL" id="AABQDW010000012">
    <property type="protein sequence ID" value="EAI5408479.1"/>
    <property type="molecule type" value="Genomic_DNA"/>
</dbReference>
<gene>
    <name evidence="2" type="ORF">AAH24_04365</name>
    <name evidence="1" type="ORF">BVH53_07170</name>
</gene>
<dbReference type="Pfam" id="PF09626">
    <property type="entry name" value="DHC"/>
    <property type="match status" value="1"/>
</dbReference>
<proteinExistence type="predicted"/>
<reference evidence="2 3" key="1">
    <citation type="submission" date="2018-05" db="EMBL/GenBank/DDBJ databases">
        <authorList>
            <consortium name="PulseNet: The National Subtyping Network for Foodborne Disease Surveillance"/>
            <person name="Tarr C.L."/>
            <person name="Trees E."/>
            <person name="Katz L.S."/>
            <person name="Carleton-Romer H.A."/>
            <person name="Stroika S."/>
            <person name="Kucerova Z."/>
            <person name="Roache K.F."/>
            <person name="Sabol A.L."/>
            <person name="Besser J."/>
            <person name="Gerner-Smidt P."/>
        </authorList>
    </citation>
    <scope>NUCLEOTIDE SEQUENCE</scope>
    <source>
        <strain evidence="1 3">2016D-0221</strain>
        <strain evidence="2">D4313</strain>
    </source>
</reference>
<sequence>MRILIVVCLAFIMLYAKGPKGPEVRPVDNDLYKKECASCHFGYQPGLMSSKSWIWIMQNLENHYGSDASIDEQSSKDILAYLLSNASEKALMYKRSVKLTKSMQNGVLYKSITEIPYHIKKHKKLEKWMINQKEVKTLSNCSAYHKYADKGMYGKKGIDIPNYGQWRE</sequence>
<organism evidence="2">
    <name type="scientific">Campylobacter fetus</name>
    <dbReference type="NCBI Taxonomy" id="196"/>
    <lineage>
        <taxon>Bacteria</taxon>
        <taxon>Pseudomonadati</taxon>
        <taxon>Campylobacterota</taxon>
        <taxon>Epsilonproteobacteria</taxon>
        <taxon>Campylobacterales</taxon>
        <taxon>Campylobacteraceae</taxon>
        <taxon>Campylobacter</taxon>
    </lineage>
</organism>
<dbReference type="GO" id="GO:0020037">
    <property type="term" value="F:heme binding"/>
    <property type="evidence" value="ECO:0007669"/>
    <property type="project" value="InterPro"/>
</dbReference>
<comment type="caution">
    <text evidence="2">The sequence shown here is derived from an EMBL/GenBank/DDBJ whole genome shotgun (WGS) entry which is preliminary data.</text>
</comment>
<evidence type="ECO:0000313" key="3">
    <source>
        <dbReference type="Proteomes" id="UP000557842"/>
    </source>
</evidence>
<protein>
    <submittedName>
        <fullName evidence="2">Cytochrome C</fullName>
    </submittedName>
</protein>
<evidence type="ECO:0000313" key="2">
    <source>
        <dbReference type="EMBL" id="EAK0468606.1"/>
    </source>
</evidence>
<evidence type="ECO:0000313" key="1">
    <source>
        <dbReference type="EMBL" id="EAI5408479.1"/>
    </source>
</evidence>
<dbReference type="EMBL" id="AACCXM010000002">
    <property type="protein sequence ID" value="EAK0468606.1"/>
    <property type="molecule type" value="Genomic_DNA"/>
</dbReference>
<dbReference type="Proteomes" id="UP000557842">
    <property type="component" value="Unassembled WGS sequence"/>
</dbReference>